<dbReference type="InterPro" id="IPR029060">
    <property type="entry name" value="PIN-like_dom_sf"/>
</dbReference>
<evidence type="ECO:0000259" key="7">
    <source>
        <dbReference type="Pfam" id="PF01850"/>
    </source>
</evidence>
<evidence type="ECO:0000256" key="2">
    <source>
        <dbReference type="ARBA" id="ARBA00022722"/>
    </source>
</evidence>
<sequence length="141" mass="14663">MPTSADPVAVDTSVAVAALDAAHAAHDVCRAAVQALRPGLAGHAAFETYSVLTRMPGVAALDAPTAASVIQQAFPTVYVLDDDATRHLLQRLGTIGVVGGAVYDALVGEAARTHGCRLLTRDHRARRTYDLLGVDHEVIGA</sequence>
<comment type="cofactor">
    <cofactor evidence="6">
        <name>Mg(2+)</name>
        <dbReference type="ChEBI" id="CHEBI:18420"/>
    </cofactor>
</comment>
<feature type="domain" description="PIN" evidence="7">
    <location>
        <begin position="9"/>
        <end position="129"/>
    </location>
</feature>
<name>A0ABP8KDU1_9MICO</name>
<comment type="similarity">
    <text evidence="6">Belongs to the PINc/VapC protein family.</text>
</comment>
<dbReference type="RefSeq" id="WP_345204398.1">
    <property type="nucleotide sequence ID" value="NZ_BAABGM010000010.1"/>
</dbReference>
<dbReference type="SUPFAM" id="SSF88723">
    <property type="entry name" value="PIN domain-like"/>
    <property type="match status" value="1"/>
</dbReference>
<evidence type="ECO:0000256" key="6">
    <source>
        <dbReference type="HAMAP-Rule" id="MF_00265"/>
    </source>
</evidence>
<accession>A0ABP8KDU1</accession>
<dbReference type="EMBL" id="BAABGM010000010">
    <property type="protein sequence ID" value="GAA4404013.1"/>
    <property type="molecule type" value="Genomic_DNA"/>
</dbReference>
<evidence type="ECO:0000256" key="3">
    <source>
        <dbReference type="ARBA" id="ARBA00022723"/>
    </source>
</evidence>
<dbReference type="Proteomes" id="UP001500945">
    <property type="component" value="Unassembled WGS sequence"/>
</dbReference>
<evidence type="ECO:0000313" key="8">
    <source>
        <dbReference type="EMBL" id="GAA4404013.1"/>
    </source>
</evidence>
<dbReference type="Gene3D" id="3.40.50.1010">
    <property type="entry name" value="5'-nuclease"/>
    <property type="match status" value="1"/>
</dbReference>
<evidence type="ECO:0000256" key="4">
    <source>
        <dbReference type="ARBA" id="ARBA00022801"/>
    </source>
</evidence>
<evidence type="ECO:0000256" key="1">
    <source>
        <dbReference type="ARBA" id="ARBA00022649"/>
    </source>
</evidence>
<feature type="binding site" evidence="6">
    <location>
        <position position="104"/>
    </location>
    <ligand>
        <name>Mg(2+)</name>
        <dbReference type="ChEBI" id="CHEBI:18420"/>
    </ligand>
</feature>
<keyword evidence="2 6" id="KW-0540">Nuclease</keyword>
<keyword evidence="1 6" id="KW-1277">Toxin-antitoxin system</keyword>
<proteinExistence type="inferred from homology"/>
<organism evidence="8 9">
    <name type="scientific">Fodinibacter luteus</name>
    <dbReference type="NCBI Taxonomy" id="552064"/>
    <lineage>
        <taxon>Bacteria</taxon>
        <taxon>Bacillati</taxon>
        <taxon>Actinomycetota</taxon>
        <taxon>Actinomycetes</taxon>
        <taxon>Micrococcales</taxon>
        <taxon>Intrasporangiaceae</taxon>
        <taxon>Fodinibacter (ex Wang et al. 2009)</taxon>
    </lineage>
</organism>
<keyword evidence="5 6" id="KW-0460">Magnesium</keyword>
<reference evidence="9" key="1">
    <citation type="journal article" date="2019" name="Int. J. Syst. Evol. Microbiol.">
        <title>The Global Catalogue of Microorganisms (GCM) 10K type strain sequencing project: providing services to taxonomists for standard genome sequencing and annotation.</title>
        <authorList>
            <consortium name="The Broad Institute Genomics Platform"/>
            <consortium name="The Broad Institute Genome Sequencing Center for Infectious Disease"/>
            <person name="Wu L."/>
            <person name="Ma J."/>
        </authorList>
    </citation>
    <scope>NUCLEOTIDE SEQUENCE [LARGE SCALE GENOMIC DNA]</scope>
    <source>
        <strain evidence="9">JCM 17809</strain>
    </source>
</reference>
<comment type="caution">
    <text evidence="8">The sequence shown here is derived from an EMBL/GenBank/DDBJ whole genome shotgun (WGS) entry which is preliminary data.</text>
</comment>
<protein>
    <recommendedName>
        <fullName evidence="6">Ribonuclease VapC</fullName>
        <shortName evidence="6">RNase VapC</shortName>
        <ecNumber evidence="6">3.1.-.-</ecNumber>
    </recommendedName>
    <alternativeName>
        <fullName evidence="6">Toxin VapC</fullName>
    </alternativeName>
</protein>
<evidence type="ECO:0000313" key="9">
    <source>
        <dbReference type="Proteomes" id="UP001500945"/>
    </source>
</evidence>
<keyword evidence="3 6" id="KW-0479">Metal-binding</keyword>
<comment type="function">
    <text evidence="6">Toxic component of a toxin-antitoxin (TA) system. An RNase.</text>
</comment>
<dbReference type="Pfam" id="PF01850">
    <property type="entry name" value="PIN"/>
    <property type="match status" value="1"/>
</dbReference>
<keyword evidence="4 6" id="KW-0378">Hydrolase</keyword>
<dbReference type="InterPro" id="IPR002716">
    <property type="entry name" value="PIN_dom"/>
</dbReference>
<dbReference type="InterPro" id="IPR022907">
    <property type="entry name" value="VapC_family"/>
</dbReference>
<keyword evidence="6" id="KW-0800">Toxin</keyword>
<evidence type="ECO:0000256" key="5">
    <source>
        <dbReference type="ARBA" id="ARBA00022842"/>
    </source>
</evidence>
<feature type="binding site" evidence="6">
    <location>
        <position position="11"/>
    </location>
    <ligand>
        <name>Mg(2+)</name>
        <dbReference type="ChEBI" id="CHEBI:18420"/>
    </ligand>
</feature>
<gene>
    <name evidence="6" type="primary">vapC</name>
    <name evidence="8" type="ORF">GCM10023168_16080</name>
</gene>
<dbReference type="HAMAP" id="MF_00265">
    <property type="entry name" value="VapC_Nob1"/>
    <property type="match status" value="1"/>
</dbReference>
<dbReference type="EC" id="3.1.-.-" evidence="6"/>
<keyword evidence="9" id="KW-1185">Reference proteome</keyword>